<dbReference type="EMBL" id="QPFP01000087">
    <property type="protein sequence ID" value="TEB22667.1"/>
    <property type="molecule type" value="Genomic_DNA"/>
</dbReference>
<protein>
    <submittedName>
        <fullName evidence="1">Uncharacterized protein</fullName>
    </submittedName>
</protein>
<organism evidence="1 2">
    <name type="scientific">Coprinellus micaceus</name>
    <name type="common">Glistening ink-cap mushroom</name>
    <name type="synonym">Coprinus micaceus</name>
    <dbReference type="NCBI Taxonomy" id="71717"/>
    <lineage>
        <taxon>Eukaryota</taxon>
        <taxon>Fungi</taxon>
        <taxon>Dikarya</taxon>
        <taxon>Basidiomycota</taxon>
        <taxon>Agaricomycotina</taxon>
        <taxon>Agaricomycetes</taxon>
        <taxon>Agaricomycetidae</taxon>
        <taxon>Agaricales</taxon>
        <taxon>Agaricineae</taxon>
        <taxon>Psathyrellaceae</taxon>
        <taxon>Coprinellus</taxon>
    </lineage>
</organism>
<accession>A0A4Y7SL94</accession>
<feature type="non-terminal residue" evidence="1">
    <location>
        <position position="55"/>
    </location>
</feature>
<dbReference type="OrthoDB" id="5570127at2759"/>
<name>A0A4Y7SL94_COPMI</name>
<dbReference type="STRING" id="71717.A0A4Y7SL94"/>
<gene>
    <name evidence="1" type="ORF">FA13DRAFT_1592778</name>
</gene>
<reference evidence="1 2" key="1">
    <citation type="journal article" date="2019" name="Nat. Ecol. Evol.">
        <title>Megaphylogeny resolves global patterns of mushroom evolution.</title>
        <authorList>
            <person name="Varga T."/>
            <person name="Krizsan K."/>
            <person name="Foldi C."/>
            <person name="Dima B."/>
            <person name="Sanchez-Garcia M."/>
            <person name="Sanchez-Ramirez S."/>
            <person name="Szollosi G.J."/>
            <person name="Szarkandi J.G."/>
            <person name="Papp V."/>
            <person name="Albert L."/>
            <person name="Andreopoulos W."/>
            <person name="Angelini C."/>
            <person name="Antonin V."/>
            <person name="Barry K.W."/>
            <person name="Bougher N.L."/>
            <person name="Buchanan P."/>
            <person name="Buyck B."/>
            <person name="Bense V."/>
            <person name="Catcheside P."/>
            <person name="Chovatia M."/>
            <person name="Cooper J."/>
            <person name="Damon W."/>
            <person name="Desjardin D."/>
            <person name="Finy P."/>
            <person name="Geml J."/>
            <person name="Haridas S."/>
            <person name="Hughes K."/>
            <person name="Justo A."/>
            <person name="Karasinski D."/>
            <person name="Kautmanova I."/>
            <person name="Kiss B."/>
            <person name="Kocsube S."/>
            <person name="Kotiranta H."/>
            <person name="LaButti K.M."/>
            <person name="Lechner B.E."/>
            <person name="Liimatainen K."/>
            <person name="Lipzen A."/>
            <person name="Lukacs Z."/>
            <person name="Mihaltcheva S."/>
            <person name="Morgado L.N."/>
            <person name="Niskanen T."/>
            <person name="Noordeloos M.E."/>
            <person name="Ohm R.A."/>
            <person name="Ortiz-Santana B."/>
            <person name="Ovrebo C."/>
            <person name="Racz N."/>
            <person name="Riley R."/>
            <person name="Savchenko A."/>
            <person name="Shiryaev A."/>
            <person name="Soop K."/>
            <person name="Spirin V."/>
            <person name="Szebenyi C."/>
            <person name="Tomsovsky M."/>
            <person name="Tulloss R.E."/>
            <person name="Uehling J."/>
            <person name="Grigoriev I.V."/>
            <person name="Vagvolgyi C."/>
            <person name="Papp T."/>
            <person name="Martin F.M."/>
            <person name="Miettinen O."/>
            <person name="Hibbett D.S."/>
            <person name="Nagy L.G."/>
        </authorList>
    </citation>
    <scope>NUCLEOTIDE SEQUENCE [LARGE SCALE GENOMIC DNA]</scope>
    <source>
        <strain evidence="1 2">FP101781</strain>
    </source>
</reference>
<evidence type="ECO:0000313" key="1">
    <source>
        <dbReference type="EMBL" id="TEB22667.1"/>
    </source>
</evidence>
<proteinExistence type="predicted"/>
<comment type="caution">
    <text evidence="1">The sequence shown here is derived from an EMBL/GenBank/DDBJ whole genome shotgun (WGS) entry which is preliminary data.</text>
</comment>
<sequence length="55" mass="5955">IVAPTGWPDVTVGLRFFSRALEQNNFLNKAAVASAKVLQVVAAHQPDLWYTSNAA</sequence>
<feature type="non-terminal residue" evidence="1">
    <location>
        <position position="1"/>
    </location>
</feature>
<evidence type="ECO:0000313" key="2">
    <source>
        <dbReference type="Proteomes" id="UP000298030"/>
    </source>
</evidence>
<keyword evidence="2" id="KW-1185">Reference proteome</keyword>
<dbReference type="AlphaFoldDB" id="A0A4Y7SL94"/>
<dbReference type="Proteomes" id="UP000298030">
    <property type="component" value="Unassembled WGS sequence"/>
</dbReference>